<dbReference type="AlphaFoldDB" id="A0A059FU35"/>
<sequence length="505" mass="54065">MMKSEILLPHEGLPQRIGQSVASGGRLALSARGEELTWDDLASRVRTIEEDLTRARVMPGATVTVLGRNTISCAVAVLALICSGRCAQIVNPHVSVEGALASARALQPQAMLFEENDPVAGAALRTDPVLVLKRDGRLSWKGDVATSGAECEPRDGIIVSTSGTTGEPKPFHLTLSILSRAISEIELINAGFGDRRLSGGSWPPLIQYSPLAHIGGALTLLRAAAQGRATVILGKFHAEAWARTVEEFGLVTTGLPPSMLRMVLAAKIRPERMKTLVSVWSGTAPLRKEDRQAFSDAYDIPVLGNYGATEFCGAIAAWSLDDFRTYFASRPDAVGRINPGIAQARVRSPEGELLTGEGAVGILEFRVPRVGERWIPTSDLGCVDKEGFLTLHGRKDDAIIRGGFKLSPTKIAEVLRQHPLIHDAAVVGIADERLGQVPVAAVELERGAAIDASEIQDFVRASLPAYFVPVQVIAVDSLPRNSAMKLDRRAISGLFTHAGTPRVAQ</sequence>
<dbReference type="PANTHER" id="PTHR43201">
    <property type="entry name" value="ACYL-COA SYNTHETASE"/>
    <property type="match status" value="1"/>
</dbReference>
<dbReference type="CDD" id="cd04433">
    <property type="entry name" value="AFD_class_I"/>
    <property type="match status" value="1"/>
</dbReference>
<dbReference type="Gene3D" id="3.40.50.12780">
    <property type="entry name" value="N-terminal domain of ligase-like"/>
    <property type="match status" value="1"/>
</dbReference>
<gene>
    <name evidence="3" type="ORF">HJO_02535</name>
</gene>
<evidence type="ECO:0000259" key="1">
    <source>
        <dbReference type="Pfam" id="PF00501"/>
    </source>
</evidence>
<dbReference type="SUPFAM" id="SSF56801">
    <property type="entry name" value="Acetyl-CoA synthetase-like"/>
    <property type="match status" value="1"/>
</dbReference>
<dbReference type="InterPro" id="IPR045851">
    <property type="entry name" value="AMP-bd_C_sf"/>
</dbReference>
<evidence type="ECO:0000313" key="3">
    <source>
        <dbReference type="EMBL" id="KCZ94215.1"/>
    </source>
</evidence>
<name>A0A059FU35_9PROT</name>
<dbReference type="Pfam" id="PF13193">
    <property type="entry name" value="AMP-binding_C"/>
    <property type="match status" value="1"/>
</dbReference>
<evidence type="ECO:0000313" key="4">
    <source>
        <dbReference type="Proteomes" id="UP000025171"/>
    </source>
</evidence>
<keyword evidence="3" id="KW-0436">Ligase</keyword>
<comment type="caution">
    <text evidence="3">The sequence shown here is derived from an EMBL/GenBank/DDBJ whole genome shotgun (WGS) entry which is preliminary data.</text>
</comment>
<feature type="domain" description="AMP-binding enzyme C-terminal" evidence="2">
    <location>
        <begin position="411"/>
        <end position="483"/>
    </location>
</feature>
<dbReference type="EMBL" id="ARYK01000001">
    <property type="protein sequence ID" value="KCZ94215.1"/>
    <property type="molecule type" value="Genomic_DNA"/>
</dbReference>
<feature type="domain" description="AMP-dependent synthetase/ligase" evidence="1">
    <location>
        <begin position="24"/>
        <end position="368"/>
    </location>
</feature>
<dbReference type="Gene3D" id="3.30.300.30">
    <property type="match status" value="1"/>
</dbReference>
<dbReference type="InterPro" id="IPR025110">
    <property type="entry name" value="AMP-bd_C"/>
</dbReference>
<dbReference type="STRING" id="1280950.HJO_02535"/>
<reference evidence="3 4" key="1">
    <citation type="journal article" date="2014" name="Antonie Van Leeuwenhoek">
        <title>Hyphomonas beringensis sp. nov. and Hyphomonas chukchiensis sp. nov., isolated from surface seawater of the Bering Sea and Chukchi Sea.</title>
        <authorList>
            <person name="Li C."/>
            <person name="Lai Q."/>
            <person name="Li G."/>
            <person name="Dong C."/>
            <person name="Wang J."/>
            <person name="Liao Y."/>
            <person name="Shao Z."/>
        </authorList>
    </citation>
    <scope>NUCLEOTIDE SEQUENCE [LARGE SCALE GENOMIC DNA]</scope>
    <source>
        <strain evidence="3 4">MHS-2</strain>
    </source>
</reference>
<evidence type="ECO:0000259" key="2">
    <source>
        <dbReference type="Pfam" id="PF13193"/>
    </source>
</evidence>
<dbReference type="PANTHER" id="PTHR43201:SF32">
    <property type="entry name" value="2-SUCCINYLBENZOATE--COA LIGASE, CHLOROPLASTIC_PEROXISOMAL"/>
    <property type="match status" value="1"/>
</dbReference>
<dbReference type="PATRIC" id="fig|1280950.3.peg.518"/>
<dbReference type="OrthoDB" id="9803968at2"/>
<proteinExistence type="predicted"/>
<dbReference type="InterPro" id="IPR042099">
    <property type="entry name" value="ANL_N_sf"/>
</dbReference>
<dbReference type="GO" id="GO:0006631">
    <property type="term" value="P:fatty acid metabolic process"/>
    <property type="evidence" value="ECO:0007669"/>
    <property type="project" value="TreeGrafter"/>
</dbReference>
<accession>A0A059FU35</accession>
<dbReference type="InterPro" id="IPR000873">
    <property type="entry name" value="AMP-dep_synth/lig_dom"/>
</dbReference>
<dbReference type="Proteomes" id="UP000025171">
    <property type="component" value="Unassembled WGS sequence"/>
</dbReference>
<keyword evidence="4" id="KW-1185">Reference proteome</keyword>
<dbReference type="eggNOG" id="COG0318">
    <property type="taxonomic scope" value="Bacteria"/>
</dbReference>
<organism evidence="3 4">
    <name type="scientific">Hyphomonas johnsonii MHS-2</name>
    <dbReference type="NCBI Taxonomy" id="1280950"/>
    <lineage>
        <taxon>Bacteria</taxon>
        <taxon>Pseudomonadati</taxon>
        <taxon>Pseudomonadota</taxon>
        <taxon>Alphaproteobacteria</taxon>
        <taxon>Hyphomonadales</taxon>
        <taxon>Hyphomonadaceae</taxon>
        <taxon>Hyphomonas</taxon>
    </lineage>
</organism>
<dbReference type="Pfam" id="PF00501">
    <property type="entry name" value="AMP-binding"/>
    <property type="match status" value="1"/>
</dbReference>
<dbReference type="GO" id="GO:0031956">
    <property type="term" value="F:medium-chain fatty acid-CoA ligase activity"/>
    <property type="evidence" value="ECO:0007669"/>
    <property type="project" value="TreeGrafter"/>
</dbReference>
<protein>
    <submittedName>
        <fullName evidence="3">AMP-dependent synthetase/ligase</fullName>
    </submittedName>
</protein>